<feature type="transmembrane region" description="Helical" evidence="1">
    <location>
        <begin position="274"/>
        <end position="299"/>
    </location>
</feature>
<feature type="transmembrane region" description="Helical" evidence="1">
    <location>
        <begin position="183"/>
        <end position="205"/>
    </location>
</feature>
<evidence type="ECO:0000313" key="3">
    <source>
        <dbReference type="EMBL" id="KAJ7032092.1"/>
    </source>
</evidence>
<keyword evidence="1" id="KW-0472">Membrane</keyword>
<protein>
    <recommendedName>
        <fullName evidence="2">DUF6535 domain-containing protein</fullName>
    </recommendedName>
</protein>
<dbReference type="Proteomes" id="UP001218188">
    <property type="component" value="Unassembled WGS sequence"/>
</dbReference>
<evidence type="ECO:0000259" key="2">
    <source>
        <dbReference type="Pfam" id="PF20153"/>
    </source>
</evidence>
<dbReference type="Pfam" id="PF20153">
    <property type="entry name" value="DUF6535"/>
    <property type="match status" value="1"/>
</dbReference>
<keyword evidence="1" id="KW-0812">Transmembrane</keyword>
<dbReference type="InterPro" id="IPR045338">
    <property type="entry name" value="DUF6535"/>
</dbReference>
<evidence type="ECO:0000313" key="4">
    <source>
        <dbReference type="Proteomes" id="UP001218188"/>
    </source>
</evidence>
<accession>A0AAD6X0I4</accession>
<proteinExistence type="predicted"/>
<keyword evidence="4" id="KW-1185">Reference proteome</keyword>
<sequence length="424" mass="46467">MAPMLAWLRILYQARLVLRPPSHNLCCETLIHHFVSPPQFCTHRSDQAADPGDEEHLKRIVCAIEEQSASLKTAFENLTQTIEAGRPQIQSADKKTVFWTAYKGLADEFDREFQAKYGSDLDTALIFAGLFSAVSSAFIIQIQPDLQPDPNTMTQALLALLVHNITGIAVPPPPPSGALSTVIVAQSLLYFSLFSTLLAALLAVLGKQWLLYYDSAGEKGTMEQRGIERQNKFNGIQRWKFGIVMQICPLLIQLSLLLFGAALSIYLWTIHHTLAGISLALTGLGCTLYTVMVISAVTFPDSPFQTPLAGLLRSVLQRVPFRDPIHKFWVWVWGTMNTGLGNLHTAFSPKVPALNTLISLPIFTSSSPDPGTPDPKPMFPLPPPLSPEALAIVWTLETSTDPMMVEAAAALVPGGPVVVTNIRY</sequence>
<feature type="transmembrane region" description="Helical" evidence="1">
    <location>
        <begin position="124"/>
        <end position="143"/>
    </location>
</feature>
<evidence type="ECO:0000256" key="1">
    <source>
        <dbReference type="SAM" id="Phobius"/>
    </source>
</evidence>
<feature type="transmembrane region" description="Helical" evidence="1">
    <location>
        <begin position="247"/>
        <end position="268"/>
    </location>
</feature>
<comment type="caution">
    <text evidence="3">The sequence shown here is derived from an EMBL/GenBank/DDBJ whole genome shotgun (WGS) entry which is preliminary data.</text>
</comment>
<reference evidence="3" key="1">
    <citation type="submission" date="2023-03" db="EMBL/GenBank/DDBJ databases">
        <title>Massive genome expansion in bonnet fungi (Mycena s.s.) driven by repeated elements and novel gene families across ecological guilds.</title>
        <authorList>
            <consortium name="Lawrence Berkeley National Laboratory"/>
            <person name="Harder C.B."/>
            <person name="Miyauchi S."/>
            <person name="Viragh M."/>
            <person name="Kuo A."/>
            <person name="Thoen E."/>
            <person name="Andreopoulos B."/>
            <person name="Lu D."/>
            <person name="Skrede I."/>
            <person name="Drula E."/>
            <person name="Henrissat B."/>
            <person name="Morin E."/>
            <person name="Kohler A."/>
            <person name="Barry K."/>
            <person name="LaButti K."/>
            <person name="Morin E."/>
            <person name="Salamov A."/>
            <person name="Lipzen A."/>
            <person name="Mereny Z."/>
            <person name="Hegedus B."/>
            <person name="Baldrian P."/>
            <person name="Stursova M."/>
            <person name="Weitz H."/>
            <person name="Taylor A."/>
            <person name="Grigoriev I.V."/>
            <person name="Nagy L.G."/>
            <person name="Martin F."/>
            <person name="Kauserud H."/>
        </authorList>
    </citation>
    <scope>NUCLEOTIDE SEQUENCE</scope>
    <source>
        <strain evidence="3">CBHHK200</strain>
    </source>
</reference>
<organism evidence="3 4">
    <name type="scientific">Mycena alexandri</name>
    <dbReference type="NCBI Taxonomy" id="1745969"/>
    <lineage>
        <taxon>Eukaryota</taxon>
        <taxon>Fungi</taxon>
        <taxon>Dikarya</taxon>
        <taxon>Basidiomycota</taxon>
        <taxon>Agaricomycotina</taxon>
        <taxon>Agaricomycetes</taxon>
        <taxon>Agaricomycetidae</taxon>
        <taxon>Agaricales</taxon>
        <taxon>Marasmiineae</taxon>
        <taxon>Mycenaceae</taxon>
        <taxon>Mycena</taxon>
    </lineage>
</organism>
<feature type="domain" description="DUF6535" evidence="2">
    <location>
        <begin position="99"/>
        <end position="269"/>
    </location>
</feature>
<dbReference type="AlphaFoldDB" id="A0AAD6X0I4"/>
<name>A0AAD6X0I4_9AGAR</name>
<keyword evidence="1" id="KW-1133">Transmembrane helix</keyword>
<dbReference type="EMBL" id="JARJCM010000076">
    <property type="protein sequence ID" value="KAJ7032092.1"/>
    <property type="molecule type" value="Genomic_DNA"/>
</dbReference>
<gene>
    <name evidence="3" type="ORF">C8F04DRAFT_668000</name>
</gene>